<evidence type="ECO:0000256" key="14">
    <source>
        <dbReference type="ARBA" id="ARBA00047700"/>
    </source>
</evidence>
<dbReference type="GO" id="GO:0005524">
    <property type="term" value="F:ATP binding"/>
    <property type="evidence" value="ECO:0007669"/>
    <property type="project" value="UniProtKB-KW"/>
</dbReference>
<dbReference type="GO" id="GO:0046872">
    <property type="term" value="F:metal ion binding"/>
    <property type="evidence" value="ECO:0007669"/>
    <property type="project" value="UniProtKB-KW"/>
</dbReference>
<accession>A0A9E6XTD9</accession>
<evidence type="ECO:0000256" key="5">
    <source>
        <dbReference type="ARBA" id="ARBA00011996"/>
    </source>
</evidence>
<keyword evidence="11" id="KW-0067">ATP-binding</keyword>
<dbReference type="GO" id="GO:0008986">
    <property type="term" value="F:pyruvate, water dikinase activity"/>
    <property type="evidence" value="ECO:0007669"/>
    <property type="project" value="UniProtKB-EC"/>
</dbReference>
<evidence type="ECO:0000256" key="2">
    <source>
        <dbReference type="ARBA" id="ARBA00002988"/>
    </source>
</evidence>
<comment type="pathway">
    <text evidence="3">Carbohydrate biosynthesis; gluconeogenesis.</text>
</comment>
<evidence type="ECO:0000256" key="1">
    <source>
        <dbReference type="ARBA" id="ARBA00001946"/>
    </source>
</evidence>
<dbReference type="InterPro" id="IPR002192">
    <property type="entry name" value="PPDK_AMP/ATP-bd"/>
</dbReference>
<keyword evidence="7 16" id="KW-0808">Transferase</keyword>
<evidence type="ECO:0000313" key="16">
    <source>
        <dbReference type="EMBL" id="UGS34224.1"/>
    </source>
</evidence>
<evidence type="ECO:0000256" key="6">
    <source>
        <dbReference type="ARBA" id="ARBA00021623"/>
    </source>
</evidence>
<dbReference type="PANTHER" id="PTHR43030:SF1">
    <property type="entry name" value="PHOSPHOENOLPYRUVATE SYNTHASE"/>
    <property type="match status" value="1"/>
</dbReference>
<dbReference type="Gene3D" id="3.30.470.20">
    <property type="entry name" value="ATP-grasp fold, B domain"/>
    <property type="match status" value="1"/>
</dbReference>
<dbReference type="PANTHER" id="PTHR43030">
    <property type="entry name" value="PHOSPHOENOLPYRUVATE SYNTHASE"/>
    <property type="match status" value="1"/>
</dbReference>
<evidence type="ECO:0000256" key="10">
    <source>
        <dbReference type="ARBA" id="ARBA00022777"/>
    </source>
</evidence>
<dbReference type="InterPro" id="IPR006319">
    <property type="entry name" value="PEP_synth"/>
</dbReference>
<organism evidence="16 17">
    <name type="scientific">Capillimicrobium parvum</name>
    <dbReference type="NCBI Taxonomy" id="2884022"/>
    <lineage>
        <taxon>Bacteria</taxon>
        <taxon>Bacillati</taxon>
        <taxon>Actinomycetota</taxon>
        <taxon>Thermoleophilia</taxon>
        <taxon>Solirubrobacterales</taxon>
        <taxon>Capillimicrobiaceae</taxon>
        <taxon>Capillimicrobium</taxon>
    </lineage>
</organism>
<dbReference type="EMBL" id="CP087164">
    <property type="protein sequence ID" value="UGS34224.1"/>
    <property type="molecule type" value="Genomic_DNA"/>
</dbReference>
<comment type="similarity">
    <text evidence="4">Belongs to the PEP-utilizing enzyme family.</text>
</comment>
<dbReference type="Gene3D" id="3.30.1490.20">
    <property type="entry name" value="ATP-grasp fold, A domain"/>
    <property type="match status" value="1"/>
</dbReference>
<keyword evidence="9" id="KW-0547">Nucleotide-binding</keyword>
<keyword evidence="17" id="KW-1185">Reference proteome</keyword>
<evidence type="ECO:0000313" key="17">
    <source>
        <dbReference type="Proteomes" id="UP001162834"/>
    </source>
</evidence>
<evidence type="ECO:0000256" key="8">
    <source>
        <dbReference type="ARBA" id="ARBA00022723"/>
    </source>
</evidence>
<dbReference type="KEGG" id="sbae:DSM104329_00597"/>
<dbReference type="AlphaFoldDB" id="A0A9E6XTD9"/>
<keyword evidence="8" id="KW-0479">Metal-binding</keyword>
<dbReference type="Pfam" id="PF01326">
    <property type="entry name" value="PPDK_N"/>
    <property type="match status" value="1"/>
</dbReference>
<feature type="domain" description="Pyruvate phosphate dikinase AMP/ATP-binding" evidence="15">
    <location>
        <begin position="22"/>
        <end position="335"/>
    </location>
</feature>
<dbReference type="InterPro" id="IPR013815">
    <property type="entry name" value="ATP_grasp_subdomain_1"/>
</dbReference>
<sequence length="360" mass="37203">MSDGFAHTRTLAELRAEDDGVFGGKSASLGELIAGGVPVPPGFALATSAFTACIEAAGLREHVDAALASVDPDDVDAAQATARELTAAVSGAHVPDEVRDEIARRYADLAAATGLDEPPVAVRSSALGEDSADAAFAGQQETYLWVRGADGIADAVRDCWASLYSAPALTYRARLGDAARDPAMGVTVQLMVDAEVSGVAFTCNPVSGDPSMIAINASWGLGLGVVGGDVTPDEYLVSKVTKEVVRRTIAPKTIEYRPAPGGTGTEVADVEPERADAPALDDERLRHLAGVARGIERSAGCQQDIEWAIARTGGFPDNLYVLQARPVTATGKGARPEGPKGVSAMSLIMSTFGADAGQKR</sequence>
<name>A0A9E6XTD9_9ACTN</name>
<evidence type="ECO:0000256" key="3">
    <source>
        <dbReference type="ARBA" id="ARBA00004742"/>
    </source>
</evidence>
<evidence type="ECO:0000256" key="9">
    <source>
        <dbReference type="ARBA" id="ARBA00022741"/>
    </source>
</evidence>
<keyword evidence="12" id="KW-0460">Magnesium</keyword>
<gene>
    <name evidence="16" type="primary">ppsA_1</name>
    <name evidence="16" type="ORF">DSM104329_00597</name>
</gene>
<dbReference type="RefSeq" id="WP_259313913.1">
    <property type="nucleotide sequence ID" value="NZ_CP087164.1"/>
</dbReference>
<reference evidence="16" key="1">
    <citation type="journal article" date="2022" name="Int. J. Syst. Evol. Microbiol.">
        <title>Pseudomonas aegrilactucae sp. nov. and Pseudomonas morbosilactucae sp. nov., pathogens causing bacterial rot of lettuce in Japan.</title>
        <authorList>
            <person name="Sawada H."/>
            <person name="Fujikawa T."/>
            <person name="Satou M."/>
        </authorList>
    </citation>
    <scope>NUCLEOTIDE SEQUENCE</scope>
    <source>
        <strain evidence="16">0166_1</strain>
    </source>
</reference>
<comment type="function">
    <text evidence="2">Catalyzes the phosphorylation of pyruvate to phosphoenolpyruvate.</text>
</comment>
<dbReference type="EC" id="2.7.9.2" evidence="5"/>
<comment type="cofactor">
    <cofactor evidence="1">
        <name>Mg(2+)</name>
        <dbReference type="ChEBI" id="CHEBI:18420"/>
    </cofactor>
</comment>
<evidence type="ECO:0000256" key="13">
    <source>
        <dbReference type="ARBA" id="ARBA00033470"/>
    </source>
</evidence>
<evidence type="ECO:0000256" key="4">
    <source>
        <dbReference type="ARBA" id="ARBA00007837"/>
    </source>
</evidence>
<dbReference type="SUPFAM" id="SSF56059">
    <property type="entry name" value="Glutathione synthetase ATP-binding domain-like"/>
    <property type="match status" value="1"/>
</dbReference>
<evidence type="ECO:0000256" key="11">
    <source>
        <dbReference type="ARBA" id="ARBA00022840"/>
    </source>
</evidence>
<comment type="catalytic activity">
    <reaction evidence="14">
        <text>pyruvate + ATP + H2O = phosphoenolpyruvate + AMP + phosphate + 2 H(+)</text>
        <dbReference type="Rhea" id="RHEA:11364"/>
        <dbReference type="ChEBI" id="CHEBI:15361"/>
        <dbReference type="ChEBI" id="CHEBI:15377"/>
        <dbReference type="ChEBI" id="CHEBI:15378"/>
        <dbReference type="ChEBI" id="CHEBI:30616"/>
        <dbReference type="ChEBI" id="CHEBI:43474"/>
        <dbReference type="ChEBI" id="CHEBI:58702"/>
        <dbReference type="ChEBI" id="CHEBI:456215"/>
        <dbReference type="EC" id="2.7.9.2"/>
    </reaction>
</comment>
<evidence type="ECO:0000259" key="15">
    <source>
        <dbReference type="Pfam" id="PF01326"/>
    </source>
</evidence>
<protein>
    <recommendedName>
        <fullName evidence="6">Phosphoenolpyruvate synthase</fullName>
        <ecNumber evidence="5">2.7.9.2</ecNumber>
    </recommendedName>
    <alternativeName>
        <fullName evidence="13">Pyruvate, water dikinase</fullName>
    </alternativeName>
</protein>
<dbReference type="Proteomes" id="UP001162834">
    <property type="component" value="Chromosome"/>
</dbReference>
<evidence type="ECO:0000256" key="12">
    <source>
        <dbReference type="ARBA" id="ARBA00022842"/>
    </source>
</evidence>
<evidence type="ECO:0000256" key="7">
    <source>
        <dbReference type="ARBA" id="ARBA00022679"/>
    </source>
</evidence>
<keyword evidence="10" id="KW-0418">Kinase</keyword>
<proteinExistence type="inferred from homology"/>